<evidence type="ECO:0000256" key="1">
    <source>
        <dbReference type="SAM" id="MobiDB-lite"/>
    </source>
</evidence>
<feature type="compositionally biased region" description="Basic and acidic residues" evidence="1">
    <location>
        <begin position="603"/>
        <end position="626"/>
    </location>
</feature>
<evidence type="ECO:0000313" key="2">
    <source>
        <dbReference type="EMBL" id="QHS89739.1"/>
    </source>
</evidence>
<sequence length="1259" mass="146111">MVKINLITKNAPPVEIRTLTTIEREIKYEQMAAQNKSIESYHFENLFEMENNELLSKPASRPTILNILLKECLAICDPVVDSLSPTGITTQISRPVCAVDINGKYSRMYSSNTPLNITGLYVRNNLINQHSYNNSITPLNNIIIYGHYGRFGYAGKYTFENLQNITLNKLQNSSLKNLSGGKRAKRKTEIIKKEEQFDRTNYIELNISNEPDCYNKLNTIYNKLLLLYTVYNTTSVSLSSKFIYNIVHKYLSGSSFDKFDEVKNRRELVKPDKEIADIIKLISPVSEVSLYYKGHIDFLICLYNYNIENLYYTALLNKSYVLELISIYDSMLKNRHKNIMQYYKGRLSSIEYYRRNALSKNKYNKTYSQLTKSEREIILHDIKKLDNLTKSTVFPIQIINQLNDPNRDVRVKAFKIATSGAIANAAKDIQLADVICAHKFETLTMESTNTPDYLIVKNIIGKYASMNINIGKPHHEVNMSELQVYFCGLCGEELAPVDYEQIMDKTLISTEMRLPIDKHIYTNVINIIKYNVYSRFMMMNNTVRDIVNSITTIIIDTEKRIMKNKGKTPDEINNEVTLYIHIYTYAVLIRMMENNKEIVFRSPEARTNERGDRNRGDRNREEKKEQPDEEINTNIFEKSDDVEELKDDTEKITKLKKMVDPKKLYVEEIRNANDENVVAFSKKIEMDIEGGATHPNATMELFATSLKFIFKTFKRQLAEYALDIAKIKLILVKAYNDVGEQRVDIPDAVKELINTFSYDFFYKMIADKNNRTYNDVTKNLKFASFTEITELPRGSSLFMNIEDTGGKDKVFDTLLAINKVAINSLAIPESDIYYEVNKELQEFVSNEREFNKDIYIANIPAVSTTKMASKYKHKHKNGKISNLYDIDGNRVDWDIFITNVGEIKRKDIANMFIDSKKNIKITDLKSSKTGSIKSKIDENKVRKGLEFNDSLISFYNYYTFKCPVSTIHNIDKEVCSKCKLNIQYISDKNIEYYNKWNKTYSRDFESDNKITGTISKIKTYNIGNVNNIKLNTESISNIANLYKIEYNRLYNLGLTEKYVYTDIETKTINPTELEKINHARALRLTEYYNFLIRVNKQLKYNRTRKLTPKLQDISNNAEKTDYKDFINIPQFKPLEYSLINTEATSLCNYLLMTIYSEIYKFTTLADKSKNVMKDFAKYCIDELLQFDLLYSIFSIAKLKYTKEQYAEELDDDENEVIEDEENANDALSDTGGVLDGFSMDDMDFEDNPDNLEANDMPES</sequence>
<accession>A0A6C0BDT1</accession>
<feature type="compositionally biased region" description="Acidic residues" evidence="1">
    <location>
        <begin position="1238"/>
        <end position="1249"/>
    </location>
</feature>
<organism evidence="2">
    <name type="scientific">viral metagenome</name>
    <dbReference type="NCBI Taxonomy" id="1070528"/>
    <lineage>
        <taxon>unclassified sequences</taxon>
        <taxon>metagenomes</taxon>
        <taxon>organismal metagenomes</taxon>
    </lineage>
</organism>
<feature type="region of interest" description="Disordered" evidence="1">
    <location>
        <begin position="1221"/>
        <end position="1259"/>
    </location>
</feature>
<reference evidence="2" key="1">
    <citation type="journal article" date="2020" name="Nature">
        <title>Giant virus diversity and host interactions through global metagenomics.</title>
        <authorList>
            <person name="Schulz F."/>
            <person name="Roux S."/>
            <person name="Paez-Espino D."/>
            <person name="Jungbluth S."/>
            <person name="Walsh D.A."/>
            <person name="Denef V.J."/>
            <person name="McMahon K.D."/>
            <person name="Konstantinidis K.T."/>
            <person name="Eloe-Fadrosh E.A."/>
            <person name="Kyrpides N.C."/>
            <person name="Woyke T."/>
        </authorList>
    </citation>
    <scope>NUCLEOTIDE SEQUENCE</scope>
    <source>
        <strain evidence="2">GVMAG-M-3300010160-26</strain>
    </source>
</reference>
<proteinExistence type="predicted"/>
<protein>
    <submittedName>
        <fullName evidence="2">Uncharacterized protein</fullName>
    </submittedName>
</protein>
<feature type="region of interest" description="Disordered" evidence="1">
    <location>
        <begin position="603"/>
        <end position="634"/>
    </location>
</feature>
<dbReference type="EMBL" id="MN739118">
    <property type="protein sequence ID" value="QHS89739.1"/>
    <property type="molecule type" value="Genomic_DNA"/>
</dbReference>
<dbReference type="AlphaFoldDB" id="A0A6C0BDT1"/>
<name>A0A6C0BDT1_9ZZZZ</name>